<sequence>MDSLCEQIDKLTINYLEEFGQLISCKQILEDTIRQGYFNISHARVIMGVNNLSYLQYSEKDPMLASTKISISSSPFQIEKQTDKEHCNDTLKWFGLLTPNILKQGQKSFQQTIDLALDACRRQENILYLKSQIEQLLKEKKSYLTKENLIDNNNKTDE</sequence>
<dbReference type="PANTHER" id="PTHR31996">
    <property type="entry name" value="COILED-COIL DOMAIN-CONTAINING PROTEIN 115"/>
    <property type="match status" value="1"/>
</dbReference>
<accession>A0A814HJZ4</accession>
<dbReference type="PANTHER" id="PTHR31996:SF2">
    <property type="entry name" value="COILED-COIL DOMAIN-CONTAINING PROTEIN 115"/>
    <property type="match status" value="1"/>
</dbReference>
<dbReference type="EMBL" id="CAJNOM010000084">
    <property type="protein sequence ID" value="CAF1009999.1"/>
    <property type="molecule type" value="Genomic_DNA"/>
</dbReference>
<dbReference type="GO" id="GO:0051082">
    <property type="term" value="F:unfolded protein binding"/>
    <property type="evidence" value="ECO:0007669"/>
    <property type="project" value="TreeGrafter"/>
</dbReference>
<evidence type="ECO:0000256" key="1">
    <source>
        <dbReference type="ARBA" id="ARBA00093634"/>
    </source>
</evidence>
<protein>
    <recommendedName>
        <fullName evidence="1">Vacuolar ATPase assembly protein VMA22</fullName>
    </recommendedName>
</protein>
<proteinExistence type="predicted"/>
<comment type="caution">
    <text evidence="2">The sequence shown here is derived from an EMBL/GenBank/DDBJ whole genome shotgun (WGS) entry which is preliminary data.</text>
</comment>
<evidence type="ECO:0000313" key="2">
    <source>
        <dbReference type="EMBL" id="CAF1009999.1"/>
    </source>
</evidence>
<organism evidence="2 3">
    <name type="scientific">Adineta steineri</name>
    <dbReference type="NCBI Taxonomy" id="433720"/>
    <lineage>
        <taxon>Eukaryota</taxon>
        <taxon>Metazoa</taxon>
        <taxon>Spiralia</taxon>
        <taxon>Gnathifera</taxon>
        <taxon>Rotifera</taxon>
        <taxon>Eurotatoria</taxon>
        <taxon>Bdelloidea</taxon>
        <taxon>Adinetida</taxon>
        <taxon>Adinetidae</taxon>
        <taxon>Adineta</taxon>
    </lineage>
</organism>
<name>A0A814HJZ4_9BILA</name>
<keyword evidence="3" id="KW-1185">Reference proteome</keyword>
<dbReference type="InterPro" id="IPR040357">
    <property type="entry name" value="Vma22/CCDC115"/>
</dbReference>
<dbReference type="Proteomes" id="UP000663832">
    <property type="component" value="Unassembled WGS sequence"/>
</dbReference>
<reference evidence="2" key="1">
    <citation type="submission" date="2021-02" db="EMBL/GenBank/DDBJ databases">
        <authorList>
            <person name="Nowell W R."/>
        </authorList>
    </citation>
    <scope>NUCLEOTIDE SEQUENCE</scope>
</reference>
<dbReference type="GO" id="GO:0070072">
    <property type="term" value="P:vacuolar proton-transporting V-type ATPase complex assembly"/>
    <property type="evidence" value="ECO:0007669"/>
    <property type="project" value="InterPro"/>
</dbReference>
<gene>
    <name evidence="2" type="ORF">QVE165_LOCUS15413</name>
</gene>
<dbReference type="OrthoDB" id="408631at2759"/>
<evidence type="ECO:0000313" key="3">
    <source>
        <dbReference type="Proteomes" id="UP000663832"/>
    </source>
</evidence>
<dbReference type="AlphaFoldDB" id="A0A814HJZ4"/>